<dbReference type="AlphaFoldDB" id="A0AA39F4C8"/>
<reference evidence="1" key="1">
    <citation type="journal article" date="2023" name="bioRxiv">
        <title>Scaffold-level genome assemblies of two parasitoid biocontrol wasps reveal the parthenogenesis mechanism and an associated novel virus.</title>
        <authorList>
            <person name="Inwood S."/>
            <person name="Skelly J."/>
            <person name="Guhlin J."/>
            <person name="Harrop T."/>
            <person name="Goldson S."/>
            <person name="Dearden P."/>
        </authorList>
    </citation>
    <scope>NUCLEOTIDE SEQUENCE</scope>
    <source>
        <strain evidence="1">Lincoln</strain>
        <tissue evidence="1">Whole body</tissue>
    </source>
</reference>
<evidence type="ECO:0000313" key="1">
    <source>
        <dbReference type="EMBL" id="KAK0162673.1"/>
    </source>
</evidence>
<dbReference type="EMBL" id="JAQQBR010001833">
    <property type="protein sequence ID" value="KAK0162673.1"/>
    <property type="molecule type" value="Genomic_DNA"/>
</dbReference>
<comment type="caution">
    <text evidence="1">The sequence shown here is derived from an EMBL/GenBank/DDBJ whole genome shotgun (WGS) entry which is preliminary data.</text>
</comment>
<proteinExistence type="predicted"/>
<accession>A0AA39F4C8</accession>
<name>A0AA39F4C8_MICHY</name>
<gene>
    <name evidence="1" type="ORF">PV327_006431</name>
</gene>
<evidence type="ECO:0000313" key="2">
    <source>
        <dbReference type="Proteomes" id="UP001168972"/>
    </source>
</evidence>
<reference evidence="1" key="2">
    <citation type="submission" date="2023-03" db="EMBL/GenBank/DDBJ databases">
        <authorList>
            <person name="Inwood S.N."/>
            <person name="Skelly J.G."/>
            <person name="Guhlin J."/>
            <person name="Harrop T.W.R."/>
            <person name="Goldson S.G."/>
            <person name="Dearden P.K."/>
        </authorList>
    </citation>
    <scope>NUCLEOTIDE SEQUENCE</scope>
    <source>
        <strain evidence="1">Lincoln</strain>
        <tissue evidence="1">Whole body</tissue>
    </source>
</reference>
<protein>
    <submittedName>
        <fullName evidence="1">Uncharacterized protein</fullName>
    </submittedName>
</protein>
<sequence length="392" mass="46929">MSDKVKQWCPTISEIRILLQQLNLSPPHSDYEDENFLVDEQVSTDIFEGNHGESVEYNATIIIDELDRNKLMEKLLEIRKNEIINKMKNNWFHDNLVKHFMKKQMIHVCCTNENDDDIIWNEYIKKLSNLNELKRKIELNNEQWDVELLMLRKEICQEREEEKLAINKMISRGKIIGKSIWIYGKSFSTKHVQELISKQVEKIKQISQNRFRYTRLYANFISIQENLNLQTAEKTNLTKFDYERLEAEKFYYQMIIQDKKSKCEQLITKQLMLKNEINLVRMKISQLNIEISVCNKIIHESKRTINKLLRTNAILRKELTLKKKFIHTYEELFSNEVNEKIRLKLTEVRCEHEKWIKKIGNILNSIKNTNKNLNAIEVNLILQEKKNIDINL</sequence>
<dbReference type="Proteomes" id="UP001168972">
    <property type="component" value="Unassembled WGS sequence"/>
</dbReference>
<keyword evidence="2" id="KW-1185">Reference proteome</keyword>
<organism evidence="1 2">
    <name type="scientific">Microctonus hyperodae</name>
    <name type="common">Parasitoid wasp</name>
    <dbReference type="NCBI Taxonomy" id="165561"/>
    <lineage>
        <taxon>Eukaryota</taxon>
        <taxon>Metazoa</taxon>
        <taxon>Ecdysozoa</taxon>
        <taxon>Arthropoda</taxon>
        <taxon>Hexapoda</taxon>
        <taxon>Insecta</taxon>
        <taxon>Pterygota</taxon>
        <taxon>Neoptera</taxon>
        <taxon>Endopterygota</taxon>
        <taxon>Hymenoptera</taxon>
        <taxon>Apocrita</taxon>
        <taxon>Ichneumonoidea</taxon>
        <taxon>Braconidae</taxon>
        <taxon>Euphorinae</taxon>
        <taxon>Microctonus</taxon>
    </lineage>
</organism>